<feature type="region of interest" description="Disordered" evidence="1">
    <location>
        <begin position="1"/>
        <end position="86"/>
    </location>
</feature>
<dbReference type="OrthoDB" id="86288at2157"/>
<proteinExistence type="predicted"/>
<keyword evidence="2" id="KW-1133">Transmembrane helix</keyword>
<reference evidence="3 4" key="1">
    <citation type="journal article" date="2014" name="PLoS Genet.">
        <title>Phylogenetically driven sequencing of extremely halophilic archaea reveals strategies for static and dynamic osmo-response.</title>
        <authorList>
            <person name="Becker E.A."/>
            <person name="Seitzer P.M."/>
            <person name="Tritt A."/>
            <person name="Larsen D."/>
            <person name="Krusor M."/>
            <person name="Yao A.I."/>
            <person name="Wu D."/>
            <person name="Madern D."/>
            <person name="Eisen J.A."/>
            <person name="Darling A.E."/>
            <person name="Facciotti M.T."/>
        </authorList>
    </citation>
    <scope>NUCLEOTIDE SEQUENCE [LARGE SCALE GENOMIC DNA]</scope>
    <source>
        <strain evidence="3 4">GA33</strain>
    </source>
</reference>
<dbReference type="eggNOG" id="arCOG01994">
    <property type="taxonomic scope" value="Archaea"/>
</dbReference>
<feature type="compositionally biased region" description="Basic and acidic residues" evidence="1">
    <location>
        <begin position="1"/>
        <end position="58"/>
    </location>
</feature>
<evidence type="ECO:0000256" key="2">
    <source>
        <dbReference type="SAM" id="Phobius"/>
    </source>
</evidence>
<sequence>MNGNRDDRDGRTEGHDGRDEAAAEGREGYGVNRDWEHNREESRVDDRPTVDIGDERGEPSSSPTPDADPPRERGSEPPEPPDPETVRNWTALTVALAVVSLASAAAIFVAYDAPTAAAGAVVLGAGFGAIALVGRTASPAVFGHLDDAWAEHRLYVWFSTGLFAVGALLGALLYFAGVNLIDFFLEMIMEEFGEDELPGGTDGELGEEAGLELSASFFIANNTPPFLAAIFGALTLGFLTFVIMVFNGVLVGNIAVFAGSETGFGVILALLVPHGIFELPALFIAAGVGFRFVYRAGQRIAGTRDALFTKGYLLRTTALVVFAWLILVLAAFVEAYVTFLIADALFPGQMG</sequence>
<feature type="transmembrane region" description="Helical" evidence="2">
    <location>
        <begin position="89"/>
        <end position="110"/>
    </location>
</feature>
<feature type="transmembrane region" description="Helical" evidence="2">
    <location>
        <begin position="279"/>
        <end position="297"/>
    </location>
</feature>
<accession>L9VGY6</accession>
<evidence type="ECO:0000256" key="1">
    <source>
        <dbReference type="SAM" id="MobiDB-lite"/>
    </source>
</evidence>
<name>L9VGY6_9EURY</name>
<feature type="transmembrane region" description="Helical" evidence="2">
    <location>
        <begin position="116"/>
        <end position="133"/>
    </location>
</feature>
<protein>
    <recommendedName>
        <fullName evidence="5">Stage II sporulation protein M</fullName>
    </recommendedName>
</protein>
<evidence type="ECO:0000313" key="3">
    <source>
        <dbReference type="EMBL" id="ELY36232.1"/>
    </source>
</evidence>
<feature type="transmembrane region" description="Helical" evidence="2">
    <location>
        <begin position="226"/>
        <end position="247"/>
    </location>
</feature>
<keyword evidence="2" id="KW-0812">Transmembrane</keyword>
<dbReference type="STRING" id="1114856.GCA_000383975_01644"/>
<dbReference type="PANTHER" id="PTHR35337:SF1">
    <property type="entry name" value="SLR1478 PROTEIN"/>
    <property type="match status" value="1"/>
</dbReference>
<dbReference type="AlphaFoldDB" id="L9VGY6"/>
<dbReference type="PANTHER" id="PTHR35337">
    <property type="entry name" value="SLR1478 PROTEIN"/>
    <property type="match status" value="1"/>
</dbReference>
<dbReference type="PATRIC" id="fig|1114856.3.peg.4502"/>
<feature type="transmembrane region" description="Helical" evidence="2">
    <location>
        <begin position="154"/>
        <end position="177"/>
    </location>
</feature>
<evidence type="ECO:0000313" key="4">
    <source>
        <dbReference type="Proteomes" id="UP000011599"/>
    </source>
</evidence>
<feature type="transmembrane region" description="Helical" evidence="2">
    <location>
        <begin position="318"/>
        <end position="342"/>
    </location>
</feature>
<dbReference type="Pfam" id="PF01944">
    <property type="entry name" value="SpoIIM"/>
    <property type="match status" value="1"/>
</dbReference>
<comment type="caution">
    <text evidence="3">The sequence shown here is derived from an EMBL/GenBank/DDBJ whole genome shotgun (WGS) entry which is preliminary data.</text>
</comment>
<organism evidence="3 4">
    <name type="scientific">Natronorubrum tibetense GA33</name>
    <dbReference type="NCBI Taxonomy" id="1114856"/>
    <lineage>
        <taxon>Archaea</taxon>
        <taxon>Methanobacteriati</taxon>
        <taxon>Methanobacteriota</taxon>
        <taxon>Stenosarchaea group</taxon>
        <taxon>Halobacteria</taxon>
        <taxon>Halobacteriales</taxon>
        <taxon>Natrialbaceae</taxon>
        <taxon>Natronorubrum</taxon>
    </lineage>
</organism>
<dbReference type="Proteomes" id="UP000011599">
    <property type="component" value="Unassembled WGS sequence"/>
</dbReference>
<dbReference type="EMBL" id="AOHW01000052">
    <property type="protein sequence ID" value="ELY36232.1"/>
    <property type="molecule type" value="Genomic_DNA"/>
</dbReference>
<gene>
    <name evidence="3" type="ORF">C496_21799</name>
</gene>
<dbReference type="InterPro" id="IPR002798">
    <property type="entry name" value="SpoIIM-like"/>
</dbReference>
<feature type="transmembrane region" description="Helical" evidence="2">
    <location>
        <begin position="254"/>
        <end position="273"/>
    </location>
</feature>
<evidence type="ECO:0008006" key="5">
    <source>
        <dbReference type="Google" id="ProtNLM"/>
    </source>
</evidence>
<keyword evidence="2" id="KW-0472">Membrane</keyword>
<keyword evidence="4" id="KW-1185">Reference proteome</keyword>
<dbReference type="RefSeq" id="WP_006092630.1">
    <property type="nucleotide sequence ID" value="NZ_AOHW01000052.1"/>
</dbReference>